<reference evidence="1" key="2">
    <citation type="submission" date="2020-11" db="EMBL/GenBank/DDBJ databases">
        <authorList>
            <person name="McCartney M.A."/>
            <person name="Auch B."/>
            <person name="Kono T."/>
            <person name="Mallez S."/>
            <person name="Becker A."/>
            <person name="Gohl D.M."/>
            <person name="Silverstein K.A.T."/>
            <person name="Koren S."/>
            <person name="Bechman K.B."/>
            <person name="Herman A."/>
            <person name="Abrahante J.E."/>
            <person name="Garbe J."/>
        </authorList>
    </citation>
    <scope>NUCLEOTIDE SEQUENCE</scope>
    <source>
        <strain evidence="1">Duluth1</strain>
        <tissue evidence="1">Whole animal</tissue>
    </source>
</reference>
<gene>
    <name evidence="1" type="ORF">DPMN_129080</name>
</gene>
<evidence type="ECO:0000313" key="2">
    <source>
        <dbReference type="Proteomes" id="UP000828390"/>
    </source>
</evidence>
<name>A0A9D4JX13_DREPO</name>
<proteinExistence type="predicted"/>
<dbReference type="EMBL" id="JAIWYP010000005">
    <property type="protein sequence ID" value="KAH3827151.1"/>
    <property type="molecule type" value="Genomic_DNA"/>
</dbReference>
<comment type="caution">
    <text evidence="1">The sequence shown here is derived from an EMBL/GenBank/DDBJ whole genome shotgun (WGS) entry which is preliminary data.</text>
</comment>
<keyword evidence="2" id="KW-1185">Reference proteome</keyword>
<dbReference type="Proteomes" id="UP000828390">
    <property type="component" value="Unassembled WGS sequence"/>
</dbReference>
<evidence type="ECO:0000313" key="1">
    <source>
        <dbReference type="EMBL" id="KAH3827151.1"/>
    </source>
</evidence>
<sequence>MMKPCHYIRLTQRAANPTRLKQAHPKRGNEQADQLARLLTTKIGDSTHATMLHSSLEDVIRAHQFPRKVRHNWFSPDTQLSLLVRDIFPNHTLILASVGG</sequence>
<accession>A0A9D4JX13</accession>
<dbReference type="AlphaFoldDB" id="A0A9D4JX13"/>
<protein>
    <submittedName>
        <fullName evidence="1">Uncharacterized protein</fullName>
    </submittedName>
</protein>
<reference evidence="1" key="1">
    <citation type="journal article" date="2019" name="bioRxiv">
        <title>The Genome of the Zebra Mussel, Dreissena polymorpha: A Resource for Invasive Species Research.</title>
        <authorList>
            <person name="McCartney M.A."/>
            <person name="Auch B."/>
            <person name="Kono T."/>
            <person name="Mallez S."/>
            <person name="Zhang Y."/>
            <person name="Obille A."/>
            <person name="Becker A."/>
            <person name="Abrahante J.E."/>
            <person name="Garbe J."/>
            <person name="Badalamenti J.P."/>
            <person name="Herman A."/>
            <person name="Mangelson H."/>
            <person name="Liachko I."/>
            <person name="Sullivan S."/>
            <person name="Sone E.D."/>
            <person name="Koren S."/>
            <person name="Silverstein K.A.T."/>
            <person name="Beckman K.B."/>
            <person name="Gohl D.M."/>
        </authorList>
    </citation>
    <scope>NUCLEOTIDE SEQUENCE</scope>
    <source>
        <strain evidence="1">Duluth1</strain>
        <tissue evidence="1">Whole animal</tissue>
    </source>
</reference>
<organism evidence="1 2">
    <name type="scientific">Dreissena polymorpha</name>
    <name type="common">Zebra mussel</name>
    <name type="synonym">Mytilus polymorpha</name>
    <dbReference type="NCBI Taxonomy" id="45954"/>
    <lineage>
        <taxon>Eukaryota</taxon>
        <taxon>Metazoa</taxon>
        <taxon>Spiralia</taxon>
        <taxon>Lophotrochozoa</taxon>
        <taxon>Mollusca</taxon>
        <taxon>Bivalvia</taxon>
        <taxon>Autobranchia</taxon>
        <taxon>Heteroconchia</taxon>
        <taxon>Euheterodonta</taxon>
        <taxon>Imparidentia</taxon>
        <taxon>Neoheterodontei</taxon>
        <taxon>Myida</taxon>
        <taxon>Dreissenoidea</taxon>
        <taxon>Dreissenidae</taxon>
        <taxon>Dreissena</taxon>
    </lineage>
</organism>